<reference evidence="1" key="1">
    <citation type="submission" date="2021-03" db="EMBL/GenBank/DDBJ databases">
        <authorList>
            <consortium name="DOE Joint Genome Institute"/>
            <person name="Ahrendt S."/>
            <person name="Looney B.P."/>
            <person name="Miyauchi S."/>
            <person name="Morin E."/>
            <person name="Drula E."/>
            <person name="Courty P.E."/>
            <person name="Chicoki N."/>
            <person name="Fauchery L."/>
            <person name="Kohler A."/>
            <person name="Kuo A."/>
            <person name="Labutti K."/>
            <person name="Pangilinan J."/>
            <person name="Lipzen A."/>
            <person name="Riley R."/>
            <person name="Andreopoulos W."/>
            <person name="He G."/>
            <person name="Johnson J."/>
            <person name="Barry K.W."/>
            <person name="Grigoriev I.V."/>
            <person name="Nagy L."/>
            <person name="Hibbett D."/>
            <person name="Henrissat B."/>
            <person name="Matheny P.B."/>
            <person name="Labbe J."/>
            <person name="Martin F."/>
        </authorList>
    </citation>
    <scope>NUCLEOTIDE SEQUENCE</scope>
    <source>
        <strain evidence="1">HHB10654</strain>
    </source>
</reference>
<dbReference type="Proteomes" id="UP000814140">
    <property type="component" value="Unassembled WGS sequence"/>
</dbReference>
<reference evidence="1" key="2">
    <citation type="journal article" date="2022" name="New Phytol.">
        <title>Evolutionary transition to the ectomycorrhizal habit in the genomes of a hyperdiverse lineage of mushroom-forming fungi.</title>
        <authorList>
            <person name="Looney B."/>
            <person name="Miyauchi S."/>
            <person name="Morin E."/>
            <person name="Drula E."/>
            <person name="Courty P.E."/>
            <person name="Kohler A."/>
            <person name="Kuo A."/>
            <person name="LaButti K."/>
            <person name="Pangilinan J."/>
            <person name="Lipzen A."/>
            <person name="Riley R."/>
            <person name="Andreopoulos W."/>
            <person name="He G."/>
            <person name="Johnson J."/>
            <person name="Nolan M."/>
            <person name="Tritt A."/>
            <person name="Barry K.W."/>
            <person name="Grigoriev I.V."/>
            <person name="Nagy L.G."/>
            <person name="Hibbett D."/>
            <person name="Henrissat B."/>
            <person name="Matheny P.B."/>
            <person name="Labbe J."/>
            <person name="Martin F.M."/>
        </authorList>
    </citation>
    <scope>NUCLEOTIDE SEQUENCE</scope>
    <source>
        <strain evidence="1">HHB10654</strain>
    </source>
</reference>
<comment type="caution">
    <text evidence="1">The sequence shown here is derived from an EMBL/GenBank/DDBJ whole genome shotgun (WGS) entry which is preliminary data.</text>
</comment>
<accession>A0ACB8SP14</accession>
<name>A0ACB8SP14_9AGAM</name>
<evidence type="ECO:0000313" key="1">
    <source>
        <dbReference type="EMBL" id="KAI0057690.1"/>
    </source>
</evidence>
<proteinExistence type="predicted"/>
<gene>
    <name evidence="1" type="ORF">BV25DRAFT_1872356</name>
</gene>
<keyword evidence="2" id="KW-1185">Reference proteome</keyword>
<evidence type="ECO:0000313" key="2">
    <source>
        <dbReference type="Proteomes" id="UP000814140"/>
    </source>
</evidence>
<dbReference type="EMBL" id="MU277244">
    <property type="protein sequence ID" value="KAI0057690.1"/>
    <property type="molecule type" value="Genomic_DNA"/>
</dbReference>
<sequence>MEGENQDLLQGFRSRYHHYVQAVNEAMHSAADSTVLARLGDDLDEYGALVLQVYQSHRGRPTIISEVHSGERGRPRIHIDGDWLRWAYGHRSVQGIADFLGVGRTTVRNALLEYGIADPQQNPFASRAALDEDLDALIRDLRIHFRRAGISMLDGMVRQQGHRVPRERIQQSLLRIDPVRRVFERIRIRRREYHVPGPNSLWHHDGQHGASIHNVRIERLWVDVTAQVGAKWSDFFKQLELHHGLDVNNMSHTWLQHHLFLPLINSELAFFAESWNQHKIQIRRGPNRSPADMFGFDMLVHGVRGDRLPDGYLVSQDDELSTEEEIEAYGVDWDGMQDDRLIASQQANNPLTEGSTSWVGRIGPPDHLNSIIVDPPADPDNAAAVLQQLHHFLLPWSDAADDESLIALWVHGLTFMRMVYGNQL</sequence>
<organism evidence="1 2">
    <name type="scientific">Artomyces pyxidatus</name>
    <dbReference type="NCBI Taxonomy" id="48021"/>
    <lineage>
        <taxon>Eukaryota</taxon>
        <taxon>Fungi</taxon>
        <taxon>Dikarya</taxon>
        <taxon>Basidiomycota</taxon>
        <taxon>Agaricomycotina</taxon>
        <taxon>Agaricomycetes</taxon>
        <taxon>Russulales</taxon>
        <taxon>Auriscalpiaceae</taxon>
        <taxon>Artomyces</taxon>
    </lineage>
</organism>
<protein>
    <submittedName>
        <fullName evidence="1">Uncharacterized protein</fullName>
    </submittedName>
</protein>